<dbReference type="EMBL" id="UNSC01000003">
    <property type="protein sequence ID" value="SZD72295.1"/>
    <property type="molecule type" value="Genomic_DNA"/>
</dbReference>
<gene>
    <name evidence="2" type="ORF">SAMEA104719789_00735</name>
</gene>
<sequence length="390" mass="43198">MTQNKFLLFLFLGGMLWGQAQTTRPVRTGAPFLRISPDARAGGLGDMGVATSADVFSQYWNPSKYVFSEEHSGVGISYTPYLSKITNEVFLMNAAFHTYLGENERSALGASIYYFNLGQVDLTQLVAGKIQDLGQAKPNEFSFDLSYSLKLSDQFGMGVTGRYIRSDLFNNDQNANTSAANSFAVDLSALYQSYPFKLGDLDSKMRLGINISNIGPKLDYYESEDYQNFLPTNLRMGGVLDLNLDDANRLSIGTEINKLLVPTPSIPVDANNDGIADYYTVKDEGVISGIFSSLSDAPDGFSEELKEFTWALSGEYVFQDAFAFRAGYFHESEVKGARQYATLGAGLKYNAFSIDFSYLFPTNDINNALQNTLRFALTWNFGGKTFNSNY</sequence>
<protein>
    <recommendedName>
        <fullName evidence="1">Type IX secretion system protein PorV domain-containing protein</fullName>
    </recommendedName>
</protein>
<dbReference type="RefSeq" id="WP_119059144.1">
    <property type="nucleotide sequence ID" value="NZ_UNSC01000003.1"/>
</dbReference>
<dbReference type="Gene3D" id="2.40.160.60">
    <property type="entry name" value="Outer membrane protein transport protein (OMPP1/FadL/TodX)"/>
    <property type="match status" value="1"/>
</dbReference>
<evidence type="ECO:0000259" key="1">
    <source>
        <dbReference type="Pfam" id="PF19572"/>
    </source>
</evidence>
<dbReference type="OrthoDB" id="9758448at2"/>
<dbReference type="InterPro" id="IPR047799">
    <property type="entry name" value="T9SS_OM_PorV"/>
</dbReference>
<dbReference type="NCBIfam" id="NF033709">
    <property type="entry name" value="PorV_fam"/>
    <property type="match status" value="1"/>
</dbReference>
<accession>A0A383TXI0</accession>
<evidence type="ECO:0000313" key="3">
    <source>
        <dbReference type="Proteomes" id="UP000262142"/>
    </source>
</evidence>
<dbReference type="Pfam" id="PF19572">
    <property type="entry name" value="PorV"/>
    <property type="match status" value="1"/>
</dbReference>
<evidence type="ECO:0000313" key="2">
    <source>
        <dbReference type="EMBL" id="SZD72295.1"/>
    </source>
</evidence>
<reference evidence="2 3" key="1">
    <citation type="submission" date="2018-09" db="EMBL/GenBank/DDBJ databases">
        <authorList>
            <consortium name="Pathogen Informatics"/>
        </authorList>
    </citation>
    <scope>NUCLEOTIDE SEQUENCE [LARGE SCALE GENOMIC DNA]</scope>
    <source>
        <strain evidence="2 3">OH-22767</strain>
    </source>
</reference>
<name>A0A383TXI0_9FLAO</name>
<dbReference type="InterPro" id="IPR045741">
    <property type="entry name" value="PorV"/>
</dbReference>
<dbReference type="NCBIfam" id="NF033710">
    <property type="entry name" value="T9SS_OM_PorV"/>
    <property type="match status" value="1"/>
</dbReference>
<keyword evidence="3" id="KW-1185">Reference proteome</keyword>
<proteinExistence type="predicted"/>
<dbReference type="AlphaFoldDB" id="A0A383TXI0"/>
<organism evidence="2 3">
    <name type="scientific">Candidatus Ornithobacterium hominis</name>
    <dbReference type="NCBI Taxonomy" id="2497989"/>
    <lineage>
        <taxon>Bacteria</taxon>
        <taxon>Pseudomonadati</taxon>
        <taxon>Bacteroidota</taxon>
        <taxon>Flavobacteriia</taxon>
        <taxon>Flavobacteriales</taxon>
        <taxon>Weeksellaceae</taxon>
        <taxon>Ornithobacterium</taxon>
    </lineage>
</organism>
<feature type="domain" description="Type IX secretion system protein PorV" evidence="1">
    <location>
        <begin position="20"/>
        <end position="265"/>
    </location>
</feature>
<dbReference type="Proteomes" id="UP000262142">
    <property type="component" value="Unassembled WGS sequence"/>
</dbReference>